<feature type="region of interest" description="Disordered" evidence="1">
    <location>
        <begin position="65"/>
        <end position="87"/>
    </location>
</feature>
<evidence type="ECO:0000313" key="2">
    <source>
        <dbReference type="EMBL" id="KAK9065082.1"/>
    </source>
</evidence>
<evidence type="ECO:0000256" key="1">
    <source>
        <dbReference type="SAM" id="MobiDB-lite"/>
    </source>
</evidence>
<proteinExistence type="predicted"/>
<keyword evidence="3" id="KW-1185">Reference proteome</keyword>
<gene>
    <name evidence="2" type="ORF">SSX86_016465</name>
</gene>
<comment type="caution">
    <text evidence="2">The sequence shown here is derived from an EMBL/GenBank/DDBJ whole genome shotgun (WGS) entry which is preliminary data.</text>
</comment>
<dbReference type="EMBL" id="JBCNJP010000017">
    <property type="protein sequence ID" value="KAK9065082.1"/>
    <property type="molecule type" value="Genomic_DNA"/>
</dbReference>
<organism evidence="2 3">
    <name type="scientific">Deinandra increscens subsp. villosa</name>
    <dbReference type="NCBI Taxonomy" id="3103831"/>
    <lineage>
        <taxon>Eukaryota</taxon>
        <taxon>Viridiplantae</taxon>
        <taxon>Streptophyta</taxon>
        <taxon>Embryophyta</taxon>
        <taxon>Tracheophyta</taxon>
        <taxon>Spermatophyta</taxon>
        <taxon>Magnoliopsida</taxon>
        <taxon>eudicotyledons</taxon>
        <taxon>Gunneridae</taxon>
        <taxon>Pentapetalae</taxon>
        <taxon>asterids</taxon>
        <taxon>campanulids</taxon>
        <taxon>Asterales</taxon>
        <taxon>Asteraceae</taxon>
        <taxon>Asteroideae</taxon>
        <taxon>Heliantheae alliance</taxon>
        <taxon>Madieae</taxon>
        <taxon>Madiinae</taxon>
        <taxon>Deinandra</taxon>
    </lineage>
</organism>
<protein>
    <submittedName>
        <fullName evidence="2">Uncharacterized protein</fullName>
    </submittedName>
</protein>
<dbReference type="AlphaFoldDB" id="A0AAP0GYE9"/>
<reference evidence="2 3" key="1">
    <citation type="submission" date="2024-04" db="EMBL/GenBank/DDBJ databases">
        <title>The reference genome of an endangered Asteraceae, Deinandra increscens subsp. villosa, native to the Central Coast of California.</title>
        <authorList>
            <person name="Guilliams M."/>
            <person name="Hasenstab-Lehman K."/>
            <person name="Meyer R."/>
            <person name="Mcevoy S."/>
        </authorList>
    </citation>
    <scope>NUCLEOTIDE SEQUENCE [LARGE SCALE GENOMIC DNA]</scope>
    <source>
        <tissue evidence="2">Leaf</tissue>
    </source>
</reference>
<name>A0AAP0GYE9_9ASTR</name>
<sequence>MRDTIDPIILDDGNIQDPNEWLTGALEDLDEDEENAPVHEGEDLTYGHVAAATGVGEPIYYTRSGITSQGLPRPPRRAQGLEKEKEV</sequence>
<evidence type="ECO:0000313" key="3">
    <source>
        <dbReference type="Proteomes" id="UP001408789"/>
    </source>
</evidence>
<accession>A0AAP0GYE9</accession>
<dbReference type="Proteomes" id="UP001408789">
    <property type="component" value="Unassembled WGS sequence"/>
</dbReference>